<dbReference type="InParanoid" id="A0A401H2G3"/>
<evidence type="ECO:0000313" key="5">
    <source>
        <dbReference type="Proteomes" id="UP000287166"/>
    </source>
</evidence>
<dbReference type="GO" id="GO:0005783">
    <property type="term" value="C:endoplasmic reticulum"/>
    <property type="evidence" value="ECO:0007669"/>
    <property type="project" value="TreeGrafter"/>
</dbReference>
<dbReference type="AlphaFoldDB" id="A0A401H2G3"/>
<evidence type="ECO:0000256" key="2">
    <source>
        <dbReference type="ARBA" id="ARBA00012176"/>
    </source>
</evidence>
<dbReference type="SUPFAM" id="SSF102588">
    <property type="entry name" value="LmbE-like"/>
    <property type="match status" value="1"/>
</dbReference>
<keyword evidence="3" id="KW-1133">Transmembrane helix</keyword>
<name>A0A401H2G3_9APHY</name>
<reference evidence="4 5" key="1">
    <citation type="journal article" date="2018" name="Sci. Rep.">
        <title>Genome sequence of the cauliflower mushroom Sparassis crispa (Hanabiratake) and its association with beneficial usage.</title>
        <authorList>
            <person name="Kiyama R."/>
            <person name="Furutani Y."/>
            <person name="Kawaguchi K."/>
            <person name="Nakanishi T."/>
        </authorList>
    </citation>
    <scope>NUCLEOTIDE SEQUENCE [LARGE SCALE GENOMIC DNA]</scope>
</reference>
<dbReference type="EC" id="3.5.1.89" evidence="2"/>
<dbReference type="PANTHER" id="PTHR12993:SF11">
    <property type="entry name" value="N-ACETYLGLUCOSAMINYL-PHOSPHATIDYLINOSITOL DE-N-ACETYLASE"/>
    <property type="match status" value="1"/>
</dbReference>
<dbReference type="OrthoDB" id="440160at2759"/>
<dbReference type="STRING" id="139825.A0A401H2G3"/>
<dbReference type="Pfam" id="PF02585">
    <property type="entry name" value="PIG-L"/>
    <property type="match status" value="1"/>
</dbReference>
<dbReference type="Proteomes" id="UP000287166">
    <property type="component" value="Unassembled WGS sequence"/>
</dbReference>
<dbReference type="FunCoup" id="A0A401H2G3">
    <property type="interactions" value="253"/>
</dbReference>
<accession>A0A401H2G3</accession>
<keyword evidence="3" id="KW-0472">Membrane</keyword>
<dbReference type="Gene3D" id="3.40.50.10320">
    <property type="entry name" value="LmbE-like"/>
    <property type="match status" value="1"/>
</dbReference>
<dbReference type="InterPro" id="IPR003737">
    <property type="entry name" value="GlcNAc_PI_deacetylase-related"/>
</dbReference>
<dbReference type="UniPathway" id="UPA00196"/>
<feature type="transmembrane region" description="Helical" evidence="3">
    <location>
        <begin position="7"/>
        <end position="25"/>
    </location>
</feature>
<comment type="caution">
    <text evidence="4">The sequence shown here is derived from an EMBL/GenBank/DDBJ whole genome shotgun (WGS) entry which is preliminary data.</text>
</comment>
<dbReference type="GO" id="GO:0000225">
    <property type="term" value="F:N-acetylglucosaminylphosphatidylinositol deacetylase activity"/>
    <property type="evidence" value="ECO:0007669"/>
    <property type="project" value="UniProtKB-EC"/>
</dbReference>
<keyword evidence="3" id="KW-0812">Transmembrane</keyword>
<gene>
    <name evidence="4" type="ORF">SCP_1400260</name>
</gene>
<dbReference type="GO" id="GO:0016020">
    <property type="term" value="C:membrane"/>
    <property type="evidence" value="ECO:0007669"/>
    <property type="project" value="GOC"/>
</dbReference>
<comment type="similarity">
    <text evidence="1">Belongs to the PIGL family.</text>
</comment>
<dbReference type="GO" id="GO:0006506">
    <property type="term" value="P:GPI anchor biosynthetic process"/>
    <property type="evidence" value="ECO:0007669"/>
    <property type="project" value="UniProtKB-UniPathway"/>
</dbReference>
<dbReference type="EMBL" id="BFAD01000014">
    <property type="protein sequence ID" value="GBE88621.1"/>
    <property type="molecule type" value="Genomic_DNA"/>
</dbReference>
<evidence type="ECO:0000256" key="1">
    <source>
        <dbReference type="ARBA" id="ARBA00006066"/>
    </source>
</evidence>
<evidence type="ECO:0000313" key="4">
    <source>
        <dbReference type="EMBL" id="GBE88621.1"/>
    </source>
</evidence>
<dbReference type="PANTHER" id="PTHR12993">
    <property type="entry name" value="N-ACETYLGLUCOSAMINYL-PHOSPHATIDYLINOSITOL DE-N-ACETYLASE-RELATED"/>
    <property type="match status" value="1"/>
</dbReference>
<dbReference type="GeneID" id="38785538"/>
<keyword evidence="5" id="KW-1185">Reference proteome</keyword>
<dbReference type="RefSeq" id="XP_027619534.1">
    <property type="nucleotide sequence ID" value="XM_027763733.1"/>
</dbReference>
<dbReference type="InterPro" id="IPR024078">
    <property type="entry name" value="LmbE-like_dom_sf"/>
</dbReference>
<organism evidence="4 5">
    <name type="scientific">Sparassis crispa</name>
    <dbReference type="NCBI Taxonomy" id="139825"/>
    <lineage>
        <taxon>Eukaryota</taxon>
        <taxon>Fungi</taxon>
        <taxon>Dikarya</taxon>
        <taxon>Basidiomycota</taxon>
        <taxon>Agaricomycotina</taxon>
        <taxon>Agaricomycetes</taxon>
        <taxon>Polyporales</taxon>
        <taxon>Sparassidaceae</taxon>
        <taxon>Sparassis</taxon>
    </lineage>
</organism>
<proteinExistence type="inferred from homology"/>
<sequence>MPSAPGILLKLFILPIILSILVFPFQSNVHILFPRESKPPRFLLLTAHPDDECMFFAPTLLGLLAVHSDPEVYSLCLSVGNADGLGAIRRNELQRSLDILGVPGGRRWALDRPDLQDNISIQWDYGALAQAILPYILEHNITTILTFDYHGVSSHPNHISLPYGATQLITSLYSSPDTYGGAPRLFSLVTTSLFNKYTGPLAPTLVRLRILSALVLDHLVPDNGLGTYGNSSVFISGISGYKAALHAMMQHRSQLVWFRWLYVAFSRYMWTNEWIEITPCCVEPVPAAGDK</sequence>
<evidence type="ECO:0000256" key="3">
    <source>
        <dbReference type="SAM" id="Phobius"/>
    </source>
</evidence>
<protein>
    <recommendedName>
        <fullName evidence="2">N-acetylglucosaminylphosphatidylinositol deacetylase</fullName>
        <ecNumber evidence="2">3.5.1.89</ecNumber>
    </recommendedName>
</protein>